<feature type="transmembrane region" description="Helical" evidence="7">
    <location>
        <begin position="404"/>
        <end position="426"/>
    </location>
</feature>
<evidence type="ECO:0000256" key="5">
    <source>
        <dbReference type="ARBA" id="ARBA00023136"/>
    </source>
</evidence>
<dbReference type="PANTHER" id="PTHR10783">
    <property type="entry name" value="XENOTROPIC AND POLYTROPIC RETROVIRUS RECEPTOR 1-RELATED"/>
    <property type="match status" value="1"/>
</dbReference>
<evidence type="ECO:0000256" key="7">
    <source>
        <dbReference type="SAM" id="Phobius"/>
    </source>
</evidence>
<feature type="transmembrane region" description="Helical" evidence="7">
    <location>
        <begin position="446"/>
        <end position="466"/>
    </location>
</feature>
<name>J8LMH7_SACAR</name>
<dbReference type="HOGENOM" id="CLU_006116_1_1_1"/>
<dbReference type="AlphaFoldDB" id="J8LMH7"/>
<evidence type="ECO:0000259" key="9">
    <source>
        <dbReference type="PROSITE" id="PS51382"/>
    </source>
</evidence>
<dbReference type="InterPro" id="IPR004331">
    <property type="entry name" value="SPX_dom"/>
</dbReference>
<dbReference type="Pfam" id="PF03124">
    <property type="entry name" value="EXS"/>
    <property type="match status" value="1"/>
</dbReference>
<gene>
    <name evidence="10" type="ORF">SU7_1627</name>
</gene>
<dbReference type="OrthoDB" id="9970435at2759"/>
<feature type="domain" description="EXS" evidence="8">
    <location>
        <begin position="610"/>
        <end position="819"/>
    </location>
</feature>
<dbReference type="GO" id="GO:0005794">
    <property type="term" value="C:Golgi apparatus"/>
    <property type="evidence" value="ECO:0007669"/>
    <property type="project" value="TreeGrafter"/>
</dbReference>
<feature type="transmembrane region" description="Helical" evidence="7">
    <location>
        <begin position="581"/>
        <end position="603"/>
    </location>
</feature>
<proteinExistence type="inferred from homology"/>
<evidence type="ECO:0000313" key="11">
    <source>
        <dbReference type="Proteomes" id="UP000006968"/>
    </source>
</evidence>
<evidence type="ECO:0000256" key="1">
    <source>
        <dbReference type="ARBA" id="ARBA00004141"/>
    </source>
</evidence>
<keyword evidence="11" id="KW-1185">Reference proteome</keyword>
<dbReference type="GO" id="GO:0005886">
    <property type="term" value="C:plasma membrane"/>
    <property type="evidence" value="ECO:0007669"/>
    <property type="project" value="TreeGrafter"/>
</dbReference>
<keyword evidence="3 7" id="KW-0812">Transmembrane</keyword>
<dbReference type="GO" id="GO:0016036">
    <property type="term" value="P:cellular response to phosphate starvation"/>
    <property type="evidence" value="ECO:0007669"/>
    <property type="project" value="TreeGrafter"/>
</dbReference>
<protein>
    <submittedName>
        <fullName evidence="10">Syg1p</fullName>
    </submittedName>
</protein>
<dbReference type="PROSITE" id="PS51380">
    <property type="entry name" value="EXS"/>
    <property type="match status" value="1"/>
</dbReference>
<dbReference type="InterPro" id="IPR004342">
    <property type="entry name" value="EXS_C"/>
</dbReference>
<dbReference type="PROSITE" id="PS51382">
    <property type="entry name" value="SPX"/>
    <property type="match status" value="1"/>
</dbReference>
<organism evidence="10 11">
    <name type="scientific">Saccharomyces arboricola (strain H-6 / AS 2.3317 / CBS 10644)</name>
    <name type="common">Yeast</name>
    <dbReference type="NCBI Taxonomy" id="1160507"/>
    <lineage>
        <taxon>Eukaryota</taxon>
        <taxon>Fungi</taxon>
        <taxon>Dikarya</taxon>
        <taxon>Ascomycota</taxon>
        <taxon>Saccharomycotina</taxon>
        <taxon>Saccharomycetes</taxon>
        <taxon>Saccharomycetales</taxon>
        <taxon>Saccharomycetaceae</taxon>
        <taxon>Saccharomyces</taxon>
    </lineage>
</organism>
<dbReference type="GO" id="GO:0006817">
    <property type="term" value="P:phosphate ion transport"/>
    <property type="evidence" value="ECO:0007669"/>
    <property type="project" value="TreeGrafter"/>
</dbReference>
<keyword evidence="5 7" id="KW-0472">Membrane</keyword>
<feature type="compositionally biased region" description="Acidic residues" evidence="6">
    <location>
        <begin position="898"/>
        <end position="908"/>
    </location>
</feature>
<feature type="region of interest" description="Disordered" evidence="6">
    <location>
        <begin position="884"/>
        <end position="908"/>
    </location>
</feature>
<sequence length="908" mass="104410">MKFADHLTESAIPEWRDKYIDYKVGKKKLRCYKDKLALEEEQSSSYRSWMPSLSGYQVGYQTGPQQRNGASSCRSDGDYRSGSGLKKDYTGLQREFVVDFIEEWLISYQLSKCNEFYLWLLKESDKKFDILESQLHFYLLQKNYERDNINRSSSRVDVATCLYSAADGRSDSRVDSLDSENQSVGYGSMPCAKEAVKPRLSLIAYCKKWLKDTRLLPSWPKRGFSLLHDVTQDASSRGRETFAFGASFLDTMTTTQARNLLSNAIIEYYLYLQLVKSFRDINVTGFRKMVKKFDKTCHTRELPTFMSYARQHYTLFKHADANVQLVAQNMQQITSTQPELSTELSHAQRDKEPITWLETQIAEWFTTALANTPKDKKHNTHKLKKLTIQYSISEQMVHRNNRSIVQMLVVGLGIGISMTLVSYTLYLGISSGETSFTHKILFPLWGGWYMVLLIAFLFLVNCFIWHRTGINYRFIMLGEIQSKNGTQFFNNDFATSKIPLKLYFLTFFILACAVCSVLSFTLQKLTPIGFLYIGIVFFLFVCPSGLIPYWDKVAHTRKWLAVTLVRLMMSGFFPVEFGDFFLGDIICSLTYSIADIAMFFCVYSHGPNYLCGSSHSRAMGVLSCLPSYWRFMQCLRRFADSGDWFPHLLNAAKYTLGIAYNATLCAYRLSHRSEQRRTPFIVCATLNAILTSAWDLVMDWSVVHNTSSYNWLLRDDLYLAGKKNWENGSYSFSRKLVYYFAMVWDVLIRFEWIVYAIAPQTIQQSAVTSFILATLEVLRRFVWIIFRVENEHVANVHLFRVTGDAPLPYPIAEVGDDSMDSNDLGSKCYSSMNDIPITPSHDNNPNSFAEPVPAYRGTFRRRSSVFENISRSIPWAHATDFQRPTVNTVGDTDRSPETDSESEVESVM</sequence>
<dbReference type="GO" id="GO:0000822">
    <property type="term" value="F:inositol hexakisphosphate binding"/>
    <property type="evidence" value="ECO:0007669"/>
    <property type="project" value="TreeGrafter"/>
</dbReference>
<accession>J8LMH7</accession>
<feature type="domain" description="SPX" evidence="9">
    <location>
        <begin position="1"/>
        <end position="307"/>
    </location>
</feature>
<dbReference type="EMBL" id="ALIE01000105">
    <property type="protein sequence ID" value="EJS43292.1"/>
    <property type="molecule type" value="Genomic_DNA"/>
</dbReference>
<comment type="caution">
    <text evidence="10">The sequence shown here is derived from an EMBL/GenBank/DDBJ whole genome shotgun (WGS) entry which is preliminary data.</text>
</comment>
<feature type="transmembrane region" description="Helical" evidence="7">
    <location>
        <begin position="528"/>
        <end position="547"/>
    </location>
</feature>
<evidence type="ECO:0000256" key="6">
    <source>
        <dbReference type="SAM" id="MobiDB-lite"/>
    </source>
</evidence>
<dbReference type="Proteomes" id="UP000006968">
    <property type="component" value="Chromosome IX"/>
</dbReference>
<evidence type="ECO:0000256" key="4">
    <source>
        <dbReference type="ARBA" id="ARBA00022989"/>
    </source>
</evidence>
<dbReference type="CDD" id="cd14475">
    <property type="entry name" value="SPX_SYG1_like"/>
    <property type="match status" value="1"/>
</dbReference>
<keyword evidence="4 7" id="KW-1133">Transmembrane helix</keyword>
<dbReference type="Pfam" id="PF03105">
    <property type="entry name" value="SPX"/>
    <property type="match status" value="2"/>
</dbReference>
<evidence type="ECO:0000259" key="8">
    <source>
        <dbReference type="PROSITE" id="PS51380"/>
    </source>
</evidence>
<evidence type="ECO:0000313" key="10">
    <source>
        <dbReference type="EMBL" id="EJS43292.1"/>
    </source>
</evidence>
<comment type="similarity">
    <text evidence="2">Belongs to the SYG1 (TC 2.A.94) family.</text>
</comment>
<evidence type="ECO:0000256" key="3">
    <source>
        <dbReference type="ARBA" id="ARBA00022692"/>
    </source>
</evidence>
<evidence type="ECO:0000256" key="2">
    <source>
        <dbReference type="ARBA" id="ARBA00009665"/>
    </source>
</evidence>
<dbReference type="PANTHER" id="PTHR10783:SF103">
    <property type="entry name" value="SOLUTE CARRIER FAMILY 53 MEMBER 1"/>
    <property type="match status" value="1"/>
</dbReference>
<reference evidence="10 11" key="1">
    <citation type="journal article" date="2013" name="BMC Genomics">
        <title>High quality de novo sequencing and assembly of the Saccharomyces arboricolus genome.</title>
        <authorList>
            <person name="Liti G."/>
            <person name="Nguyen Ba A.N."/>
            <person name="Blythe M."/>
            <person name="Mueller C.A."/>
            <person name="Bergstroem A."/>
            <person name="Cubillos F.A."/>
            <person name="Dafhnis-Calas F."/>
            <person name="Khoshraftar S."/>
            <person name="Malla S."/>
            <person name="Mehta N."/>
            <person name="Siow C.C."/>
            <person name="Warringer J."/>
            <person name="Moses A.M."/>
            <person name="Louis E.J."/>
            <person name="Nieduszynski C.A."/>
        </authorList>
    </citation>
    <scope>NUCLEOTIDE SEQUENCE [LARGE SCALE GENOMIC DNA]</scope>
    <source>
        <strain evidence="11">H-6 / AS 2.3317 / CBS 10644</strain>
    </source>
</reference>
<feature type="transmembrane region" description="Helical" evidence="7">
    <location>
        <begin position="502"/>
        <end position="522"/>
    </location>
</feature>
<comment type="subcellular location">
    <subcellularLocation>
        <location evidence="1">Membrane</location>
        <topology evidence="1">Multi-pass membrane protein</topology>
    </subcellularLocation>
</comment>